<evidence type="ECO:0000313" key="11">
    <source>
        <dbReference type="EMBL" id="MBA4613917.1"/>
    </source>
</evidence>
<evidence type="ECO:0000256" key="6">
    <source>
        <dbReference type="ARBA" id="ARBA00022692"/>
    </source>
</evidence>
<dbReference type="PANTHER" id="PTHR30614">
    <property type="entry name" value="MEMBRANE COMPONENT OF AMINO ACID ABC TRANSPORTER"/>
    <property type="match status" value="1"/>
</dbReference>
<dbReference type="GO" id="GO:0006865">
    <property type="term" value="P:amino acid transport"/>
    <property type="evidence" value="ECO:0007669"/>
    <property type="project" value="TreeGrafter"/>
</dbReference>
<keyword evidence="3 9" id="KW-0813">Transport</keyword>
<dbReference type="NCBIfam" id="TIGR01726">
    <property type="entry name" value="HEQRo_perm_3TM"/>
    <property type="match status" value="1"/>
</dbReference>
<keyword evidence="12" id="KW-1185">Reference proteome</keyword>
<name>A0A838XW08_9HYPH</name>
<evidence type="ECO:0000256" key="1">
    <source>
        <dbReference type="ARBA" id="ARBA00004429"/>
    </source>
</evidence>
<dbReference type="Gene3D" id="1.10.3720.10">
    <property type="entry name" value="MetI-like"/>
    <property type="match status" value="1"/>
</dbReference>
<keyword evidence="6 9" id="KW-0812">Transmembrane</keyword>
<dbReference type="Proteomes" id="UP000559404">
    <property type="component" value="Unassembled WGS sequence"/>
</dbReference>
<proteinExistence type="inferred from homology"/>
<evidence type="ECO:0000256" key="7">
    <source>
        <dbReference type="ARBA" id="ARBA00022989"/>
    </source>
</evidence>
<feature type="transmembrane region" description="Helical" evidence="9">
    <location>
        <begin position="160"/>
        <end position="182"/>
    </location>
</feature>
<dbReference type="Pfam" id="PF00528">
    <property type="entry name" value="BPD_transp_1"/>
    <property type="match status" value="1"/>
</dbReference>
<reference evidence="11 12" key="1">
    <citation type="submission" date="2020-07" db="EMBL/GenBank/DDBJ databases">
        <authorList>
            <person name="Li M."/>
        </authorList>
    </citation>
    <scope>NUCLEOTIDE SEQUENCE [LARGE SCALE GENOMIC DNA]</scope>
    <source>
        <strain evidence="11 12">DSM 23284</strain>
    </source>
</reference>
<comment type="similarity">
    <text evidence="2">Belongs to the binding-protein-dependent transport system permease family. HisMQ subfamily.</text>
</comment>
<feature type="transmembrane region" description="Helical" evidence="9">
    <location>
        <begin position="15"/>
        <end position="35"/>
    </location>
</feature>
<evidence type="ECO:0000256" key="5">
    <source>
        <dbReference type="ARBA" id="ARBA00022519"/>
    </source>
</evidence>
<evidence type="ECO:0000256" key="9">
    <source>
        <dbReference type="RuleBase" id="RU363032"/>
    </source>
</evidence>
<keyword evidence="7 9" id="KW-1133">Transmembrane helix</keyword>
<dbReference type="RefSeq" id="WP_181762114.1">
    <property type="nucleotide sequence ID" value="NZ_BMCR01000014.1"/>
</dbReference>
<comment type="subcellular location">
    <subcellularLocation>
        <location evidence="1">Cell inner membrane</location>
        <topology evidence="1">Multi-pass membrane protein</topology>
    </subcellularLocation>
    <subcellularLocation>
        <location evidence="9">Cell membrane</location>
        <topology evidence="9">Multi-pass membrane protein</topology>
    </subcellularLocation>
</comment>
<keyword evidence="5" id="KW-0997">Cell inner membrane</keyword>
<keyword evidence="8 9" id="KW-0472">Membrane</keyword>
<organism evidence="11 12">
    <name type="scientific">Stappia taiwanensis</name>
    <dbReference type="NCBI Taxonomy" id="992267"/>
    <lineage>
        <taxon>Bacteria</taxon>
        <taxon>Pseudomonadati</taxon>
        <taxon>Pseudomonadota</taxon>
        <taxon>Alphaproteobacteria</taxon>
        <taxon>Hyphomicrobiales</taxon>
        <taxon>Stappiaceae</taxon>
        <taxon>Stappia</taxon>
    </lineage>
</organism>
<feature type="transmembrane region" description="Helical" evidence="9">
    <location>
        <begin position="194"/>
        <end position="213"/>
    </location>
</feature>
<dbReference type="InterPro" id="IPR010065">
    <property type="entry name" value="AA_ABC_transptr_permease_3TM"/>
</dbReference>
<dbReference type="GO" id="GO:0022857">
    <property type="term" value="F:transmembrane transporter activity"/>
    <property type="evidence" value="ECO:0007669"/>
    <property type="project" value="InterPro"/>
</dbReference>
<feature type="domain" description="ABC transmembrane type-1" evidence="10">
    <location>
        <begin position="16"/>
        <end position="213"/>
    </location>
</feature>
<dbReference type="InterPro" id="IPR043429">
    <property type="entry name" value="ArtM/GltK/GlnP/TcyL/YhdX-like"/>
</dbReference>
<feature type="transmembrane region" description="Helical" evidence="9">
    <location>
        <begin position="93"/>
        <end position="111"/>
    </location>
</feature>
<dbReference type="PROSITE" id="PS50928">
    <property type="entry name" value="ABC_TM1"/>
    <property type="match status" value="1"/>
</dbReference>
<dbReference type="GO" id="GO:0043190">
    <property type="term" value="C:ATP-binding cassette (ABC) transporter complex"/>
    <property type="evidence" value="ECO:0007669"/>
    <property type="project" value="InterPro"/>
</dbReference>
<feature type="transmembrane region" description="Helical" evidence="9">
    <location>
        <begin position="47"/>
        <end position="73"/>
    </location>
</feature>
<evidence type="ECO:0000259" key="10">
    <source>
        <dbReference type="PROSITE" id="PS50928"/>
    </source>
</evidence>
<dbReference type="InterPro" id="IPR000515">
    <property type="entry name" value="MetI-like"/>
</dbReference>
<dbReference type="EMBL" id="JACEON010000030">
    <property type="protein sequence ID" value="MBA4613917.1"/>
    <property type="molecule type" value="Genomic_DNA"/>
</dbReference>
<protein>
    <submittedName>
        <fullName evidence="11">ABC transporter permease subunit</fullName>
    </submittedName>
</protein>
<dbReference type="PANTHER" id="PTHR30614:SF10">
    <property type="entry name" value="ARGININE ABC TRANSPORTER PERMEASE PROTEIN ARTM"/>
    <property type="match status" value="1"/>
</dbReference>
<dbReference type="AlphaFoldDB" id="A0A838XW08"/>
<evidence type="ECO:0000313" key="12">
    <source>
        <dbReference type="Proteomes" id="UP000559404"/>
    </source>
</evidence>
<gene>
    <name evidence="11" type="ORF">H1W37_19850</name>
</gene>
<evidence type="ECO:0000256" key="2">
    <source>
        <dbReference type="ARBA" id="ARBA00010072"/>
    </source>
</evidence>
<dbReference type="CDD" id="cd06261">
    <property type="entry name" value="TM_PBP2"/>
    <property type="match status" value="1"/>
</dbReference>
<sequence>MFDLYFGEMSRWNDGLILTAVMSTLSVVIGFFAALPIALARSKSKGILGFLALGYVNIFRGVPLLVLMFLIYYGSGQFSRELRGLGLWWFFRDAYYCGLLALVLNTAAYQAEIIRGSLDTISTSVLETNAALNLTRWTSFRRVLLPIAFAKALPPLGNEYILMVKATSLLAIITVFDLMGQARMIFSETFDLRVYYIAAAHYLVLVLLIEWGLRRFEARIKWMA</sequence>
<accession>A0A838XW08</accession>
<dbReference type="SUPFAM" id="SSF161098">
    <property type="entry name" value="MetI-like"/>
    <property type="match status" value="1"/>
</dbReference>
<evidence type="ECO:0000256" key="8">
    <source>
        <dbReference type="ARBA" id="ARBA00023136"/>
    </source>
</evidence>
<keyword evidence="4" id="KW-1003">Cell membrane</keyword>
<dbReference type="InterPro" id="IPR035906">
    <property type="entry name" value="MetI-like_sf"/>
</dbReference>
<evidence type="ECO:0000256" key="4">
    <source>
        <dbReference type="ARBA" id="ARBA00022475"/>
    </source>
</evidence>
<reference evidence="11 12" key="2">
    <citation type="submission" date="2020-08" db="EMBL/GenBank/DDBJ databases">
        <title>Stappia taiwanensis sp. nov., isolated from a coastal thermal spring.</title>
        <authorList>
            <person name="Kampfer P."/>
        </authorList>
    </citation>
    <scope>NUCLEOTIDE SEQUENCE [LARGE SCALE GENOMIC DNA]</scope>
    <source>
        <strain evidence="11 12">DSM 23284</strain>
    </source>
</reference>
<comment type="caution">
    <text evidence="11">The sequence shown here is derived from an EMBL/GenBank/DDBJ whole genome shotgun (WGS) entry which is preliminary data.</text>
</comment>
<evidence type="ECO:0000256" key="3">
    <source>
        <dbReference type="ARBA" id="ARBA00022448"/>
    </source>
</evidence>